<dbReference type="Proteomes" id="UP000018936">
    <property type="component" value="Unassembled WGS sequence"/>
</dbReference>
<gene>
    <name evidence="4" type="ORF">L345_04422</name>
</gene>
<feature type="region of interest" description="Disordered" evidence="3">
    <location>
        <begin position="109"/>
        <end position="145"/>
    </location>
</feature>
<feature type="non-terminal residue" evidence="4">
    <location>
        <position position="1"/>
    </location>
</feature>
<sequence length="532" mass="59824">MVGYAISGCNADVAMDDAVLQKKEEKDEIEEDKKRAEREGMAVTTRRARPDGLTITITKPNHEKRIVNEKWGSSCSSASSFGVGSEEDDEESDHVFTFRMGKRVQLAVTMDNKGKGKRVVREKWGSEDPGNPAEAPDINEEERDEQLAFCRGRMQIAITMENKGRTDERKTTERKLSGEDNHPKTIHPRKERENSPQESPGEKNCTLTGRERSEYMQWKKERDQIDFERLTRHKNARGGKSVRKSQLRGLPSDGKGGGQRRKSGTESVSRTLLVASSKARGKDRWDVKEGDEMPFLKDEFDNQQSVNVEEQKNQTLVGEAEKEHHFLPGLENCIKLKESNIPMPQTKRSEMDPASREVQSSNEKTRRGLIQDVSRDETEVNLKFNKAISGPDLSPKSNCKNSCLEISRVKASRDAIQEIHENCLDKNTCSERHPKEDSADNFNKLPDVMETGSRGQELSVMRQTGEIHIGSLKKQVALGTEKSNTACLAHGEENKTSIGEIQGIKNECAPEGTKMCNLKQDNPESCNKEAHN</sequence>
<keyword evidence="2" id="KW-0175">Coiled coil</keyword>
<organism evidence="4 5">
    <name type="scientific">Ophiophagus hannah</name>
    <name type="common">King cobra</name>
    <name type="synonym">Naja hannah</name>
    <dbReference type="NCBI Taxonomy" id="8665"/>
    <lineage>
        <taxon>Eukaryota</taxon>
        <taxon>Metazoa</taxon>
        <taxon>Chordata</taxon>
        <taxon>Craniata</taxon>
        <taxon>Vertebrata</taxon>
        <taxon>Euteleostomi</taxon>
        <taxon>Lepidosauria</taxon>
        <taxon>Squamata</taxon>
        <taxon>Bifurcata</taxon>
        <taxon>Unidentata</taxon>
        <taxon>Episquamata</taxon>
        <taxon>Toxicofera</taxon>
        <taxon>Serpentes</taxon>
        <taxon>Colubroidea</taxon>
        <taxon>Elapidae</taxon>
        <taxon>Elapinae</taxon>
        <taxon>Ophiophagus</taxon>
    </lineage>
</organism>
<dbReference type="AlphaFoldDB" id="V8P707"/>
<evidence type="ECO:0000256" key="2">
    <source>
        <dbReference type="ARBA" id="ARBA00023054"/>
    </source>
</evidence>
<feature type="region of interest" description="Disordered" evidence="3">
    <location>
        <begin position="158"/>
        <end position="286"/>
    </location>
</feature>
<feature type="region of interest" description="Disordered" evidence="3">
    <location>
        <begin position="71"/>
        <end position="92"/>
    </location>
</feature>
<feature type="region of interest" description="Disordered" evidence="3">
    <location>
        <begin position="344"/>
        <end position="367"/>
    </location>
</feature>
<feature type="compositionally biased region" description="Basic residues" evidence="3">
    <location>
        <begin position="231"/>
        <end position="246"/>
    </location>
</feature>
<feature type="compositionally biased region" description="Low complexity" evidence="3">
    <location>
        <begin position="72"/>
        <end position="84"/>
    </location>
</feature>
<dbReference type="PANTHER" id="PTHR15635:SF10">
    <property type="entry name" value="COILED-COIL DOMAIN-CONTAINING PROTEIN 9B"/>
    <property type="match status" value="1"/>
</dbReference>
<dbReference type="PANTHER" id="PTHR15635">
    <property type="entry name" value="COILED-COIL DOMAIN CONTAINING PROTEIN 9"/>
    <property type="match status" value="1"/>
</dbReference>
<protein>
    <submittedName>
        <fullName evidence="4">Uncharacterized protein</fullName>
    </submittedName>
</protein>
<name>V8P707_OPHHA</name>
<evidence type="ECO:0000256" key="3">
    <source>
        <dbReference type="SAM" id="MobiDB-lite"/>
    </source>
</evidence>
<feature type="compositionally biased region" description="Basic and acidic residues" evidence="3">
    <location>
        <begin position="162"/>
        <end position="195"/>
    </location>
</feature>
<dbReference type="EMBL" id="AZIM01000697">
    <property type="protein sequence ID" value="ETE69771.1"/>
    <property type="molecule type" value="Genomic_DNA"/>
</dbReference>
<feature type="compositionally biased region" description="Basic and acidic residues" evidence="3">
    <location>
        <begin position="23"/>
        <end position="40"/>
    </location>
</feature>
<evidence type="ECO:0000313" key="4">
    <source>
        <dbReference type="EMBL" id="ETE69771.1"/>
    </source>
</evidence>
<keyword evidence="1" id="KW-0597">Phosphoprotein</keyword>
<feature type="compositionally biased region" description="Basic and acidic residues" evidence="3">
    <location>
        <begin position="209"/>
        <end position="230"/>
    </location>
</feature>
<evidence type="ECO:0000313" key="5">
    <source>
        <dbReference type="Proteomes" id="UP000018936"/>
    </source>
</evidence>
<proteinExistence type="predicted"/>
<feature type="region of interest" description="Disordered" evidence="3">
    <location>
        <begin position="23"/>
        <end position="54"/>
    </location>
</feature>
<evidence type="ECO:0000256" key="1">
    <source>
        <dbReference type="ARBA" id="ARBA00022553"/>
    </source>
</evidence>
<dbReference type="OrthoDB" id="10058133at2759"/>
<reference evidence="4 5" key="1">
    <citation type="journal article" date="2013" name="Proc. Natl. Acad. Sci. U.S.A.">
        <title>The king cobra genome reveals dynamic gene evolution and adaptation in the snake venom system.</title>
        <authorList>
            <person name="Vonk F.J."/>
            <person name="Casewell N.R."/>
            <person name="Henkel C.V."/>
            <person name="Heimberg A.M."/>
            <person name="Jansen H.J."/>
            <person name="McCleary R.J."/>
            <person name="Kerkkamp H.M."/>
            <person name="Vos R.A."/>
            <person name="Guerreiro I."/>
            <person name="Calvete J.J."/>
            <person name="Wuster W."/>
            <person name="Woods A.E."/>
            <person name="Logan J.M."/>
            <person name="Harrison R.A."/>
            <person name="Castoe T.A."/>
            <person name="de Koning A.P."/>
            <person name="Pollock D.D."/>
            <person name="Yandell M."/>
            <person name="Calderon D."/>
            <person name="Renjifo C."/>
            <person name="Currier R.B."/>
            <person name="Salgado D."/>
            <person name="Pla D."/>
            <person name="Sanz L."/>
            <person name="Hyder A.S."/>
            <person name="Ribeiro J.M."/>
            <person name="Arntzen J.W."/>
            <person name="van den Thillart G.E."/>
            <person name="Boetzer M."/>
            <person name="Pirovano W."/>
            <person name="Dirks R.P."/>
            <person name="Spaink H.P."/>
            <person name="Duboule D."/>
            <person name="McGlinn E."/>
            <person name="Kini R.M."/>
            <person name="Richardson M.K."/>
        </authorList>
    </citation>
    <scope>NUCLEOTIDE SEQUENCE</scope>
    <source>
        <tissue evidence="4">Blood</tissue>
    </source>
</reference>
<dbReference type="Pfam" id="PF15266">
    <property type="entry name" value="DUF4594"/>
    <property type="match status" value="1"/>
</dbReference>
<keyword evidence="5" id="KW-1185">Reference proteome</keyword>
<dbReference type="InterPro" id="IPR029336">
    <property type="entry name" value="DUF4594"/>
</dbReference>
<accession>V8P707</accession>
<comment type="caution">
    <text evidence="4">The sequence shown here is derived from an EMBL/GenBank/DDBJ whole genome shotgun (WGS) entry which is preliminary data.</text>
</comment>